<proteinExistence type="predicted"/>
<comment type="caution">
    <text evidence="1">The sequence shown here is derived from an EMBL/GenBank/DDBJ whole genome shotgun (WGS) entry which is preliminary data.</text>
</comment>
<reference evidence="1 2" key="1">
    <citation type="journal article" date="2017" name="Front. Microbiol.">
        <title>Labilibaculum manganireducens gen. nov., sp. nov. and Labilibaculum filiforme sp. nov., Novel Bacteroidetes Isolated from Subsurface Sediments of the Baltic Sea.</title>
        <authorList>
            <person name="Vandieken V."/>
            <person name="Marshall I.P."/>
            <person name="Niemann H."/>
            <person name="Engelen B."/>
            <person name="Cypionka H."/>
        </authorList>
    </citation>
    <scope>NUCLEOTIDE SEQUENCE [LARGE SCALE GENOMIC DNA]</scope>
    <source>
        <strain evidence="1 2">59.16B</strain>
    </source>
</reference>
<evidence type="ECO:0000313" key="1">
    <source>
        <dbReference type="EMBL" id="PKQ60286.1"/>
    </source>
</evidence>
<dbReference type="Proteomes" id="UP000233535">
    <property type="component" value="Unassembled WGS sequence"/>
</dbReference>
<gene>
    <name evidence="1" type="ORF">BZG02_20010</name>
</gene>
<keyword evidence="2" id="KW-1185">Reference proteome</keyword>
<accession>A0A2N3HQD6</accession>
<dbReference type="EMBL" id="MVDD01000030">
    <property type="protein sequence ID" value="PKQ60286.1"/>
    <property type="molecule type" value="Genomic_DNA"/>
</dbReference>
<sequence>MNSNLLFQPVSGNENCYRGVLISFSFEGVCKLLNTDLNKFTNKVMHIESVMGNDGKKLVDLISKSATQSEKEHILNRFFKTLLDRKKNS</sequence>
<protein>
    <submittedName>
        <fullName evidence="1">Uncharacterized protein</fullName>
    </submittedName>
</protein>
<dbReference type="AlphaFoldDB" id="A0A2N3HQD6"/>
<organism evidence="1 2">
    <name type="scientific">Labilibaculum filiforme</name>
    <dbReference type="NCBI Taxonomy" id="1940526"/>
    <lineage>
        <taxon>Bacteria</taxon>
        <taxon>Pseudomonadati</taxon>
        <taxon>Bacteroidota</taxon>
        <taxon>Bacteroidia</taxon>
        <taxon>Marinilabiliales</taxon>
        <taxon>Marinifilaceae</taxon>
        <taxon>Labilibaculum</taxon>
    </lineage>
</organism>
<name>A0A2N3HQD6_9BACT</name>
<evidence type="ECO:0000313" key="2">
    <source>
        <dbReference type="Proteomes" id="UP000233535"/>
    </source>
</evidence>